<protein>
    <recommendedName>
        <fullName evidence="10">NAD(+) kinase</fullName>
    </recommendedName>
</protein>
<accession>E1ZA77</accession>
<evidence type="ECO:0000256" key="3">
    <source>
        <dbReference type="ARBA" id="ARBA00022741"/>
    </source>
</evidence>
<dbReference type="InterPro" id="IPR017438">
    <property type="entry name" value="ATP-NAD_kinase_N"/>
</dbReference>
<gene>
    <name evidence="8" type="ORF">CHLNCDRAFT_143672</name>
</gene>
<dbReference type="GO" id="GO:0005524">
    <property type="term" value="F:ATP binding"/>
    <property type="evidence" value="ECO:0007669"/>
    <property type="project" value="UniProtKB-KW"/>
</dbReference>
<dbReference type="Pfam" id="PF20143">
    <property type="entry name" value="NAD_kinase_C"/>
    <property type="match status" value="1"/>
</dbReference>
<keyword evidence="7" id="KW-0520">NAD</keyword>
<evidence type="ECO:0000256" key="2">
    <source>
        <dbReference type="ARBA" id="ARBA00022679"/>
    </source>
</evidence>
<dbReference type="RefSeq" id="XP_005849110.1">
    <property type="nucleotide sequence ID" value="XM_005849048.1"/>
</dbReference>
<dbReference type="InParanoid" id="E1ZA77"/>
<dbReference type="Pfam" id="PF01513">
    <property type="entry name" value="NAD_kinase"/>
    <property type="match status" value="1"/>
</dbReference>
<comment type="similarity">
    <text evidence="1">Belongs to the NAD kinase family.</text>
</comment>
<dbReference type="HAMAP" id="MF_00361">
    <property type="entry name" value="NAD_kinase"/>
    <property type="match status" value="1"/>
</dbReference>
<sequence length="499" mass="53755">MTASTLACSGYARGTSSLASERRPRSFARSRPSRCVADAAGEGGSLSNGTSNGFPAAAAAGAGGLRAKATGPAVCDPCSSDPAAAPRSAVQWPQKSELYILRSDGHSCTRETVQPSGNLQFACPSLQQQLLVWKTRPQRVMVLKKLGDELMEEYVDVLRYLGEELGMRVVVEPHDHAVLKGLCMGWVDTYQERDLGELHSCVDFIVCLGGDGLLLHAASLFGNALPPIISFKLGSLGFLTTHNYVDYRRHLRNVVHGCRELASCELVSSADGRPLRGVHITLRMRLQCEIWRCAAREGRGGAGWRAGCPEAFEVLNEVVLSRGANPYLSKIEVSEAGRLITKVQADGVMLATPTGSTAYNVAAGGSMVHPSVPAILFTPICPHSLNFRPVILPDYAELDLRIADDARCSAVVCFDGRDSRELARGDSIKVRMSPNPVPTINNADQTTDWFASIQRCFHWSERIEQLPINGQLLAAREQELSAMSSGLASVGSSMDSTEA</sequence>
<dbReference type="FunFam" id="2.60.200.30:FF:000009">
    <property type="entry name" value="Poly(P)/ATP NAD kinase"/>
    <property type="match status" value="1"/>
</dbReference>
<dbReference type="eggNOG" id="KOG2178">
    <property type="taxonomic scope" value="Eukaryota"/>
</dbReference>
<reference evidence="8 9" key="1">
    <citation type="journal article" date="2010" name="Plant Cell">
        <title>The Chlorella variabilis NC64A genome reveals adaptation to photosymbiosis, coevolution with viruses, and cryptic sex.</title>
        <authorList>
            <person name="Blanc G."/>
            <person name="Duncan G."/>
            <person name="Agarkova I."/>
            <person name="Borodovsky M."/>
            <person name="Gurnon J."/>
            <person name="Kuo A."/>
            <person name="Lindquist E."/>
            <person name="Lucas S."/>
            <person name="Pangilinan J."/>
            <person name="Polle J."/>
            <person name="Salamov A."/>
            <person name="Terry A."/>
            <person name="Yamada T."/>
            <person name="Dunigan D.D."/>
            <person name="Grigoriev I.V."/>
            <person name="Claverie J.M."/>
            <person name="Van Etten J.L."/>
        </authorList>
    </citation>
    <scope>NUCLEOTIDE SEQUENCE [LARGE SCALE GENOMIC DNA]</scope>
    <source>
        <strain evidence="8 9">NC64A</strain>
    </source>
</reference>
<dbReference type="GO" id="GO:0019674">
    <property type="term" value="P:NAD+ metabolic process"/>
    <property type="evidence" value="ECO:0007669"/>
    <property type="project" value="InterPro"/>
</dbReference>
<evidence type="ECO:0000256" key="7">
    <source>
        <dbReference type="ARBA" id="ARBA00023027"/>
    </source>
</evidence>
<evidence type="ECO:0000256" key="5">
    <source>
        <dbReference type="ARBA" id="ARBA00022840"/>
    </source>
</evidence>
<dbReference type="OMA" id="CVYLMEA"/>
<keyword evidence="5" id="KW-0067">ATP-binding</keyword>
<dbReference type="Gene3D" id="2.60.200.30">
    <property type="entry name" value="Probable inorganic polyphosphate/atp-NAD kinase, domain 2"/>
    <property type="match status" value="1"/>
</dbReference>
<dbReference type="InterPro" id="IPR017437">
    <property type="entry name" value="ATP-NAD_kinase_PpnK-typ_C"/>
</dbReference>
<dbReference type="GeneID" id="17356501"/>
<dbReference type="PANTHER" id="PTHR20275">
    <property type="entry name" value="NAD KINASE"/>
    <property type="match status" value="1"/>
</dbReference>
<keyword evidence="3" id="KW-0547">Nucleotide-binding</keyword>
<dbReference type="Proteomes" id="UP000008141">
    <property type="component" value="Unassembled WGS sequence"/>
</dbReference>
<dbReference type="FunCoup" id="E1ZA77">
    <property type="interactions" value="1324"/>
</dbReference>
<evidence type="ECO:0000256" key="1">
    <source>
        <dbReference type="ARBA" id="ARBA00010995"/>
    </source>
</evidence>
<dbReference type="KEGG" id="cvr:CHLNCDRAFT_143672"/>
<evidence type="ECO:0000313" key="9">
    <source>
        <dbReference type="Proteomes" id="UP000008141"/>
    </source>
</evidence>
<keyword evidence="9" id="KW-1185">Reference proteome</keyword>
<dbReference type="STRING" id="554065.E1ZA77"/>
<keyword evidence="4" id="KW-0418">Kinase</keyword>
<dbReference type="InterPro" id="IPR002504">
    <property type="entry name" value="NADK"/>
</dbReference>
<evidence type="ECO:0000313" key="8">
    <source>
        <dbReference type="EMBL" id="EFN57008.1"/>
    </source>
</evidence>
<dbReference type="GO" id="GO:0003951">
    <property type="term" value="F:NAD+ kinase activity"/>
    <property type="evidence" value="ECO:0007669"/>
    <property type="project" value="InterPro"/>
</dbReference>
<evidence type="ECO:0000256" key="6">
    <source>
        <dbReference type="ARBA" id="ARBA00022857"/>
    </source>
</evidence>
<keyword evidence="6" id="KW-0521">NADP</keyword>
<dbReference type="SUPFAM" id="SSF111331">
    <property type="entry name" value="NAD kinase/diacylglycerol kinase-like"/>
    <property type="match status" value="1"/>
</dbReference>
<dbReference type="AlphaFoldDB" id="E1ZA77"/>
<dbReference type="EMBL" id="GL433840">
    <property type="protein sequence ID" value="EFN57008.1"/>
    <property type="molecule type" value="Genomic_DNA"/>
</dbReference>
<dbReference type="Gene3D" id="3.40.50.10330">
    <property type="entry name" value="Probable inorganic polyphosphate/atp-NAD kinase, domain 1"/>
    <property type="match status" value="1"/>
</dbReference>
<dbReference type="InterPro" id="IPR016064">
    <property type="entry name" value="NAD/diacylglycerol_kinase_sf"/>
</dbReference>
<dbReference type="PANTHER" id="PTHR20275:SF6">
    <property type="entry name" value="NAD KINASE 2, CHLOROPLASTIC"/>
    <property type="match status" value="1"/>
</dbReference>
<dbReference type="OrthoDB" id="24581at2759"/>
<organism evidence="9">
    <name type="scientific">Chlorella variabilis</name>
    <name type="common">Green alga</name>
    <dbReference type="NCBI Taxonomy" id="554065"/>
    <lineage>
        <taxon>Eukaryota</taxon>
        <taxon>Viridiplantae</taxon>
        <taxon>Chlorophyta</taxon>
        <taxon>core chlorophytes</taxon>
        <taxon>Trebouxiophyceae</taxon>
        <taxon>Chlorellales</taxon>
        <taxon>Chlorellaceae</taxon>
        <taxon>Chlorella clade</taxon>
        <taxon>Chlorella</taxon>
    </lineage>
</organism>
<keyword evidence="2" id="KW-0808">Transferase</keyword>
<dbReference type="GO" id="GO:0006741">
    <property type="term" value="P:NADP+ biosynthetic process"/>
    <property type="evidence" value="ECO:0007669"/>
    <property type="project" value="InterPro"/>
</dbReference>
<proteinExistence type="inferred from homology"/>
<evidence type="ECO:0008006" key="10">
    <source>
        <dbReference type="Google" id="ProtNLM"/>
    </source>
</evidence>
<name>E1ZA77_CHLVA</name>
<evidence type="ECO:0000256" key="4">
    <source>
        <dbReference type="ARBA" id="ARBA00022777"/>
    </source>
</evidence>